<dbReference type="InterPro" id="IPR037883">
    <property type="entry name" value="Knr4/Smi1-like_sf"/>
</dbReference>
<accession>A0A9X3C935</accession>
<keyword evidence="3" id="KW-1185">Reference proteome</keyword>
<name>A0A9X3C935_9FLAO</name>
<dbReference type="EMBL" id="JAOZEV010000014">
    <property type="protein sequence ID" value="MCV9933858.1"/>
    <property type="molecule type" value="Genomic_DNA"/>
</dbReference>
<dbReference type="SUPFAM" id="SSF160631">
    <property type="entry name" value="SMI1/KNR4-like"/>
    <property type="match status" value="1"/>
</dbReference>
<evidence type="ECO:0000259" key="1">
    <source>
        <dbReference type="Pfam" id="PF09346"/>
    </source>
</evidence>
<sequence length="168" mass="19738">MKIQEILEQIELDHRCNLIKKVSDMTGGLNLPKDLEYFYNNYESLELFPDESFGIRIVSPKNFIPTSQRLYPEGDVIWEELEDDISNHWYLIAEAEEQSQYISIDLGEFHNGYCYDSFLDIHATPGESNIIAKNFAELLERLYKSEGKSWYWVEPSFVSYGDAYEEHD</sequence>
<organism evidence="2 3">
    <name type="scientific">Flavobacterium frigoritolerans</name>
    <dbReference type="NCBI Taxonomy" id="2987686"/>
    <lineage>
        <taxon>Bacteria</taxon>
        <taxon>Pseudomonadati</taxon>
        <taxon>Bacteroidota</taxon>
        <taxon>Flavobacteriia</taxon>
        <taxon>Flavobacteriales</taxon>
        <taxon>Flavobacteriaceae</taxon>
        <taxon>Flavobacterium</taxon>
    </lineage>
</organism>
<dbReference type="AlphaFoldDB" id="A0A9X3C935"/>
<protein>
    <submittedName>
        <fullName evidence="2">SMI1/KNR4 family protein</fullName>
    </submittedName>
</protein>
<evidence type="ECO:0000313" key="3">
    <source>
        <dbReference type="Proteomes" id="UP001151133"/>
    </source>
</evidence>
<gene>
    <name evidence="2" type="ORF">OIU80_16360</name>
</gene>
<feature type="domain" description="Knr4/Smi1-like" evidence="1">
    <location>
        <begin position="28"/>
        <end position="141"/>
    </location>
</feature>
<reference evidence="2" key="1">
    <citation type="submission" date="2022-10" db="EMBL/GenBank/DDBJ databases">
        <title>Two novel species of Flavobacterium.</title>
        <authorList>
            <person name="Liu Q."/>
            <person name="Xin Y.-H."/>
        </authorList>
    </citation>
    <scope>NUCLEOTIDE SEQUENCE</scope>
    <source>
        <strain evidence="2">LS1R47</strain>
    </source>
</reference>
<dbReference type="Gene3D" id="3.40.1580.10">
    <property type="entry name" value="SMI1/KNR4-like"/>
    <property type="match status" value="1"/>
</dbReference>
<dbReference type="InterPro" id="IPR018958">
    <property type="entry name" value="Knr4/Smi1-like_dom"/>
</dbReference>
<dbReference type="Pfam" id="PF09346">
    <property type="entry name" value="SMI1_KNR4"/>
    <property type="match status" value="1"/>
</dbReference>
<dbReference type="RefSeq" id="WP_264288057.1">
    <property type="nucleotide sequence ID" value="NZ_JAOZEV010000014.1"/>
</dbReference>
<proteinExistence type="predicted"/>
<dbReference type="Proteomes" id="UP001151133">
    <property type="component" value="Unassembled WGS sequence"/>
</dbReference>
<evidence type="ECO:0000313" key="2">
    <source>
        <dbReference type="EMBL" id="MCV9933858.1"/>
    </source>
</evidence>
<comment type="caution">
    <text evidence="2">The sequence shown here is derived from an EMBL/GenBank/DDBJ whole genome shotgun (WGS) entry which is preliminary data.</text>
</comment>